<name>A0AAV9GRG4_9PEZI</name>
<dbReference type="Proteomes" id="UP001321760">
    <property type="component" value="Unassembled WGS sequence"/>
</dbReference>
<evidence type="ECO:0000256" key="2">
    <source>
        <dbReference type="ARBA" id="ARBA00004240"/>
    </source>
</evidence>
<accession>A0AAV9GRG4</accession>
<dbReference type="PANTHER" id="PTHR48182">
    <property type="entry name" value="PROTEIN SERAC1"/>
    <property type="match status" value="1"/>
</dbReference>
<proteinExistence type="predicted"/>
<comment type="subcellular location">
    <subcellularLocation>
        <location evidence="2">Endoplasmic reticulum</location>
    </subcellularLocation>
    <subcellularLocation>
        <location evidence="3">Membrane</location>
    </subcellularLocation>
    <subcellularLocation>
        <location evidence="1">Mitochondrion</location>
    </subcellularLocation>
</comment>
<evidence type="ECO:0000256" key="1">
    <source>
        <dbReference type="ARBA" id="ARBA00004173"/>
    </source>
</evidence>
<dbReference type="AlphaFoldDB" id="A0AAV9GRG4"/>
<dbReference type="GO" id="GO:0016020">
    <property type="term" value="C:membrane"/>
    <property type="evidence" value="ECO:0007669"/>
    <property type="project" value="UniProtKB-SubCell"/>
</dbReference>
<dbReference type="PANTHER" id="PTHR48182:SF2">
    <property type="entry name" value="PROTEIN SERAC1"/>
    <property type="match status" value="1"/>
</dbReference>
<dbReference type="GO" id="GO:0005739">
    <property type="term" value="C:mitochondrion"/>
    <property type="evidence" value="ECO:0007669"/>
    <property type="project" value="UniProtKB-SubCell"/>
</dbReference>
<evidence type="ECO:0000256" key="6">
    <source>
        <dbReference type="ARBA" id="ARBA00023136"/>
    </source>
</evidence>
<reference evidence="7" key="1">
    <citation type="journal article" date="2023" name="Mol. Phylogenet. Evol.">
        <title>Genome-scale phylogeny and comparative genomics of the fungal order Sordariales.</title>
        <authorList>
            <person name="Hensen N."/>
            <person name="Bonometti L."/>
            <person name="Westerberg I."/>
            <person name="Brannstrom I.O."/>
            <person name="Guillou S."/>
            <person name="Cros-Aarteil S."/>
            <person name="Calhoun S."/>
            <person name="Haridas S."/>
            <person name="Kuo A."/>
            <person name="Mondo S."/>
            <person name="Pangilinan J."/>
            <person name="Riley R."/>
            <person name="LaButti K."/>
            <person name="Andreopoulos B."/>
            <person name="Lipzen A."/>
            <person name="Chen C."/>
            <person name="Yan M."/>
            <person name="Daum C."/>
            <person name="Ng V."/>
            <person name="Clum A."/>
            <person name="Steindorff A."/>
            <person name="Ohm R.A."/>
            <person name="Martin F."/>
            <person name="Silar P."/>
            <person name="Natvig D.O."/>
            <person name="Lalanne C."/>
            <person name="Gautier V."/>
            <person name="Ament-Velasquez S.L."/>
            <person name="Kruys A."/>
            <person name="Hutchinson M.I."/>
            <person name="Powell A.J."/>
            <person name="Barry K."/>
            <person name="Miller A.N."/>
            <person name="Grigoriev I.V."/>
            <person name="Debuchy R."/>
            <person name="Gladieux P."/>
            <person name="Hiltunen Thoren M."/>
            <person name="Johannesson H."/>
        </authorList>
    </citation>
    <scope>NUCLEOTIDE SEQUENCE</scope>
    <source>
        <strain evidence="7">PSN243</strain>
    </source>
</reference>
<reference evidence="7" key="2">
    <citation type="submission" date="2023-05" db="EMBL/GenBank/DDBJ databases">
        <authorList>
            <consortium name="Lawrence Berkeley National Laboratory"/>
            <person name="Steindorff A."/>
            <person name="Hensen N."/>
            <person name="Bonometti L."/>
            <person name="Westerberg I."/>
            <person name="Brannstrom I.O."/>
            <person name="Guillou S."/>
            <person name="Cros-Aarteil S."/>
            <person name="Calhoun S."/>
            <person name="Haridas S."/>
            <person name="Kuo A."/>
            <person name="Mondo S."/>
            <person name="Pangilinan J."/>
            <person name="Riley R."/>
            <person name="Labutti K."/>
            <person name="Andreopoulos B."/>
            <person name="Lipzen A."/>
            <person name="Chen C."/>
            <person name="Yanf M."/>
            <person name="Daum C."/>
            <person name="Ng V."/>
            <person name="Clum A."/>
            <person name="Ohm R."/>
            <person name="Martin F."/>
            <person name="Silar P."/>
            <person name="Natvig D."/>
            <person name="Lalanne C."/>
            <person name="Gautier V."/>
            <person name="Ament-Velasquez S.L."/>
            <person name="Kruys A."/>
            <person name="Hutchinson M.I."/>
            <person name="Powell A.J."/>
            <person name="Barry K."/>
            <person name="Miller A.N."/>
            <person name="Grigoriev I.V."/>
            <person name="Debuchy R."/>
            <person name="Gladieux P."/>
            <person name="Thoren M.H."/>
            <person name="Johannesson H."/>
        </authorList>
    </citation>
    <scope>NUCLEOTIDE SEQUENCE</scope>
    <source>
        <strain evidence="7">PSN243</strain>
    </source>
</reference>
<protein>
    <submittedName>
        <fullName evidence="7">Protein SERAC1</fullName>
    </submittedName>
</protein>
<keyword evidence="5" id="KW-0496">Mitochondrion</keyword>
<evidence type="ECO:0000256" key="3">
    <source>
        <dbReference type="ARBA" id="ARBA00004370"/>
    </source>
</evidence>
<evidence type="ECO:0000256" key="5">
    <source>
        <dbReference type="ARBA" id="ARBA00023128"/>
    </source>
</evidence>
<dbReference type="InterPro" id="IPR052374">
    <property type="entry name" value="SERAC1"/>
</dbReference>
<dbReference type="GO" id="GO:0005783">
    <property type="term" value="C:endoplasmic reticulum"/>
    <property type="evidence" value="ECO:0007669"/>
    <property type="project" value="UniProtKB-SubCell"/>
</dbReference>
<keyword evidence="8" id="KW-1185">Reference proteome</keyword>
<comment type="caution">
    <text evidence="7">The sequence shown here is derived from an EMBL/GenBank/DDBJ whole genome shotgun (WGS) entry which is preliminary data.</text>
</comment>
<sequence length="293" mass="32464">MSQTVNIGKPSIVAIHGLGGHFVNTWTRPGNNGKKSKKGGNGNTGAGDSSVFWLRDLLPEKFPNARIMTYKYESKILRNKSKYASVSNTARALLEQLLQYRGTCPDRPIVFIVHSLGGLVAKQVSIPTSHPWNNRSWDTRSNDITFKSIADATKGLIFFGTPHRGSDLAKTLGPIQRISSLGFWKSSAFTSLLQTHSDGLLEISEDFRTIAPRYALITFYEQHIHPYLRDVIVDKMSAVMGMPHEQTMMLAGDHNSMCKLSRGDPRFDTVWMAVRTAAKGPPAARRHAQRAAA</sequence>
<dbReference type="EMBL" id="MU865932">
    <property type="protein sequence ID" value="KAK4450537.1"/>
    <property type="molecule type" value="Genomic_DNA"/>
</dbReference>
<keyword evidence="4" id="KW-0256">Endoplasmic reticulum</keyword>
<evidence type="ECO:0000313" key="7">
    <source>
        <dbReference type="EMBL" id="KAK4450537.1"/>
    </source>
</evidence>
<evidence type="ECO:0000313" key="8">
    <source>
        <dbReference type="Proteomes" id="UP001321760"/>
    </source>
</evidence>
<evidence type="ECO:0000256" key="4">
    <source>
        <dbReference type="ARBA" id="ARBA00022824"/>
    </source>
</evidence>
<gene>
    <name evidence="7" type="ORF">QBC34DRAFT_448184</name>
</gene>
<keyword evidence="6" id="KW-0472">Membrane</keyword>
<dbReference type="Gene3D" id="3.40.50.1820">
    <property type="entry name" value="alpha/beta hydrolase"/>
    <property type="match status" value="1"/>
</dbReference>
<dbReference type="InterPro" id="IPR029058">
    <property type="entry name" value="AB_hydrolase_fold"/>
</dbReference>
<organism evidence="7 8">
    <name type="scientific">Podospora aff. communis PSN243</name>
    <dbReference type="NCBI Taxonomy" id="3040156"/>
    <lineage>
        <taxon>Eukaryota</taxon>
        <taxon>Fungi</taxon>
        <taxon>Dikarya</taxon>
        <taxon>Ascomycota</taxon>
        <taxon>Pezizomycotina</taxon>
        <taxon>Sordariomycetes</taxon>
        <taxon>Sordariomycetidae</taxon>
        <taxon>Sordariales</taxon>
        <taxon>Podosporaceae</taxon>
        <taxon>Podospora</taxon>
    </lineage>
</organism>
<dbReference type="SUPFAM" id="SSF53474">
    <property type="entry name" value="alpha/beta-Hydrolases"/>
    <property type="match status" value="1"/>
</dbReference>